<proteinExistence type="predicted"/>
<dbReference type="GeneID" id="36537984"/>
<evidence type="ECO:0000256" key="1">
    <source>
        <dbReference type="SAM" id="SignalP"/>
    </source>
</evidence>
<evidence type="ECO:0008006" key="4">
    <source>
        <dbReference type="Google" id="ProtNLM"/>
    </source>
</evidence>
<sequence>MIIVICFLFIIYYPAYASMDNENMEVILVGVSSGQGVPNSTGTQSKVCRTKNGRSQSVPESRSVVSCAIFWSLGGNGCL</sequence>
<dbReference type="AlphaFoldDB" id="A0A2I1CKH6"/>
<organism evidence="2 3">
    <name type="scientific">Aspergillus novofumigatus (strain IBT 16806)</name>
    <dbReference type="NCBI Taxonomy" id="1392255"/>
    <lineage>
        <taxon>Eukaryota</taxon>
        <taxon>Fungi</taxon>
        <taxon>Dikarya</taxon>
        <taxon>Ascomycota</taxon>
        <taxon>Pezizomycotina</taxon>
        <taxon>Eurotiomycetes</taxon>
        <taxon>Eurotiomycetidae</taxon>
        <taxon>Eurotiales</taxon>
        <taxon>Aspergillaceae</taxon>
        <taxon>Aspergillus</taxon>
        <taxon>Aspergillus subgen. Fumigati</taxon>
    </lineage>
</organism>
<dbReference type="RefSeq" id="XP_024686724.1">
    <property type="nucleotide sequence ID" value="XM_024830655.1"/>
</dbReference>
<keyword evidence="1" id="KW-0732">Signal</keyword>
<evidence type="ECO:0000313" key="3">
    <source>
        <dbReference type="Proteomes" id="UP000234474"/>
    </source>
</evidence>
<name>A0A2I1CKH6_ASPN1</name>
<feature type="chain" id="PRO_5014173695" description="Secreted protein" evidence="1">
    <location>
        <begin position="18"/>
        <end position="79"/>
    </location>
</feature>
<dbReference type="EMBL" id="MSZS01000001">
    <property type="protein sequence ID" value="PKX98129.1"/>
    <property type="molecule type" value="Genomic_DNA"/>
</dbReference>
<evidence type="ECO:0000313" key="2">
    <source>
        <dbReference type="EMBL" id="PKX98129.1"/>
    </source>
</evidence>
<dbReference type="Proteomes" id="UP000234474">
    <property type="component" value="Unassembled WGS sequence"/>
</dbReference>
<keyword evidence="3" id="KW-1185">Reference proteome</keyword>
<comment type="caution">
    <text evidence="2">The sequence shown here is derived from an EMBL/GenBank/DDBJ whole genome shotgun (WGS) entry which is preliminary data.</text>
</comment>
<accession>A0A2I1CKH6</accession>
<protein>
    <recommendedName>
        <fullName evidence="4">Secreted protein</fullName>
    </recommendedName>
</protein>
<reference evidence="3" key="1">
    <citation type="journal article" date="2018" name="Proc. Natl. Acad. Sci. U.S.A.">
        <title>Linking secondary metabolites to gene clusters through genome sequencing of six diverse Aspergillus species.</title>
        <authorList>
            <person name="Kaerboelling I."/>
            <person name="Vesth T.C."/>
            <person name="Frisvad J.C."/>
            <person name="Nybo J.L."/>
            <person name="Theobald S."/>
            <person name="Kuo A."/>
            <person name="Bowyer P."/>
            <person name="Matsuda Y."/>
            <person name="Mondo S."/>
            <person name="Lyhne E.K."/>
            <person name="Kogle M.E."/>
            <person name="Clum A."/>
            <person name="Lipzen A."/>
            <person name="Salamov A."/>
            <person name="Ngan C.Y."/>
            <person name="Daum C."/>
            <person name="Chiniquy J."/>
            <person name="Barry K."/>
            <person name="LaButti K."/>
            <person name="Haridas S."/>
            <person name="Simmons B.A."/>
            <person name="Magnuson J.K."/>
            <person name="Mortensen U.H."/>
            <person name="Larsen T.O."/>
            <person name="Grigoriev I.V."/>
            <person name="Baker S.E."/>
            <person name="Andersen M.R."/>
        </authorList>
    </citation>
    <scope>NUCLEOTIDE SEQUENCE [LARGE SCALE GENOMIC DNA]</scope>
    <source>
        <strain evidence="3">IBT 16806</strain>
    </source>
</reference>
<gene>
    <name evidence="2" type="ORF">P174DRAFT_4748</name>
</gene>
<dbReference type="VEuPathDB" id="FungiDB:P174DRAFT_4748"/>
<feature type="signal peptide" evidence="1">
    <location>
        <begin position="1"/>
        <end position="17"/>
    </location>
</feature>